<dbReference type="Proteomes" id="UP001197093">
    <property type="component" value="Unassembled WGS sequence"/>
</dbReference>
<organism evidence="8 9">
    <name type="scientific">Staphylotrichum longicolle</name>
    <dbReference type="NCBI Taxonomy" id="669026"/>
    <lineage>
        <taxon>Eukaryota</taxon>
        <taxon>Fungi</taxon>
        <taxon>Dikarya</taxon>
        <taxon>Ascomycota</taxon>
        <taxon>Pezizomycotina</taxon>
        <taxon>Sordariomycetes</taxon>
        <taxon>Sordariomycetidae</taxon>
        <taxon>Sordariales</taxon>
        <taxon>Chaetomiaceae</taxon>
        <taxon>Staphylotrichum</taxon>
    </lineage>
</organism>
<comment type="caution">
    <text evidence="8">The sequence shown here is derived from an EMBL/GenBank/DDBJ whole genome shotgun (WGS) entry which is preliminary data.</text>
</comment>
<feature type="domain" description="BZIP" evidence="7">
    <location>
        <begin position="164"/>
        <end position="227"/>
    </location>
</feature>
<reference evidence="8" key="1">
    <citation type="submission" date="2023-02" db="EMBL/GenBank/DDBJ databases">
        <authorList>
            <person name="Palmer J.M."/>
        </authorList>
    </citation>
    <scope>NUCLEOTIDE SEQUENCE</scope>
    <source>
        <strain evidence="8">FW57</strain>
    </source>
</reference>
<evidence type="ECO:0000256" key="6">
    <source>
        <dbReference type="SAM" id="MobiDB-lite"/>
    </source>
</evidence>
<keyword evidence="5" id="KW-0175">Coiled coil</keyword>
<evidence type="ECO:0000256" key="4">
    <source>
        <dbReference type="ARBA" id="ARBA00023242"/>
    </source>
</evidence>
<evidence type="ECO:0000313" key="8">
    <source>
        <dbReference type="EMBL" id="KAG7288992.1"/>
    </source>
</evidence>
<feature type="coiled-coil region" evidence="5">
    <location>
        <begin position="178"/>
        <end position="216"/>
    </location>
</feature>
<feature type="compositionally biased region" description="Low complexity" evidence="6">
    <location>
        <begin position="110"/>
        <end position="122"/>
    </location>
</feature>
<dbReference type="AlphaFoldDB" id="A0AAD4HYF4"/>
<evidence type="ECO:0000256" key="5">
    <source>
        <dbReference type="SAM" id="Coils"/>
    </source>
</evidence>
<proteinExistence type="predicted"/>
<feature type="region of interest" description="Disordered" evidence="6">
    <location>
        <begin position="13"/>
        <end position="166"/>
    </location>
</feature>
<dbReference type="PROSITE" id="PS50217">
    <property type="entry name" value="BZIP"/>
    <property type="match status" value="1"/>
</dbReference>
<dbReference type="EMBL" id="JAHCVI010000002">
    <property type="protein sequence ID" value="KAG7288992.1"/>
    <property type="molecule type" value="Genomic_DNA"/>
</dbReference>
<dbReference type="SUPFAM" id="SSF57959">
    <property type="entry name" value="Leucine zipper domain"/>
    <property type="match status" value="1"/>
</dbReference>
<evidence type="ECO:0000256" key="2">
    <source>
        <dbReference type="ARBA" id="ARBA00023015"/>
    </source>
</evidence>
<keyword evidence="4" id="KW-0539">Nucleus</keyword>
<keyword evidence="2" id="KW-0805">Transcription regulation</keyword>
<dbReference type="SMART" id="SM00338">
    <property type="entry name" value="BRLZ"/>
    <property type="match status" value="1"/>
</dbReference>
<evidence type="ECO:0000259" key="7">
    <source>
        <dbReference type="PROSITE" id="PS50217"/>
    </source>
</evidence>
<dbReference type="PROSITE" id="PS00036">
    <property type="entry name" value="BZIP_BASIC"/>
    <property type="match status" value="1"/>
</dbReference>
<evidence type="ECO:0000256" key="3">
    <source>
        <dbReference type="ARBA" id="ARBA00023163"/>
    </source>
</evidence>
<dbReference type="GO" id="GO:0005634">
    <property type="term" value="C:nucleus"/>
    <property type="evidence" value="ECO:0007669"/>
    <property type="project" value="UniProtKB-SubCell"/>
</dbReference>
<sequence length="374" mass="41404">MDSSSARFLDYLAFDDPDPYQSPQQQEEDGPIHINPFSPYNVKQEFGGQTLADPRDAVPRADVWDGLSGQVEPMTTADQAQLFVDPELYSPDSGDEDTKPQIQVVPLGMSQPSTRRPSSTKSPSRRTSKSGSISTTDITPPETEPPKKRKVRRTKRQSNTVEEDRRRRKFLERNRIAASKCREKKKQYVSELEETKIELEAQHTQLQMEANALIAEISTLKHRLMAHAKCNDANIDRWLNNEARRFVQTNNELFGQPFLAFAPAPQDAISTGSPRSRNASIASTYSALQGVGFEGLGSGERQGSIAFSHGEPDFLENVGIIPNAPALVSEPLYPSPTDATFPLLSPALKREPDMNFNPMPDPMFSPAQSAFGGG</sequence>
<dbReference type="InterPro" id="IPR004827">
    <property type="entry name" value="bZIP"/>
</dbReference>
<feature type="compositionally biased region" description="Basic and acidic residues" evidence="6">
    <location>
        <begin position="53"/>
        <end position="63"/>
    </location>
</feature>
<dbReference type="CDD" id="cd14687">
    <property type="entry name" value="bZIP_ATF2"/>
    <property type="match status" value="1"/>
</dbReference>
<comment type="subcellular location">
    <subcellularLocation>
        <location evidence="1">Nucleus</location>
    </subcellularLocation>
</comment>
<dbReference type="Gene3D" id="1.20.5.170">
    <property type="match status" value="1"/>
</dbReference>
<name>A0AAD4HYF4_9PEZI</name>
<dbReference type="GO" id="GO:0003700">
    <property type="term" value="F:DNA-binding transcription factor activity"/>
    <property type="evidence" value="ECO:0007669"/>
    <property type="project" value="InterPro"/>
</dbReference>
<evidence type="ECO:0000313" key="9">
    <source>
        <dbReference type="Proteomes" id="UP001197093"/>
    </source>
</evidence>
<keyword evidence="9" id="KW-1185">Reference proteome</keyword>
<dbReference type="Pfam" id="PF00170">
    <property type="entry name" value="bZIP_1"/>
    <property type="match status" value="1"/>
</dbReference>
<accession>A0AAD4HYF4</accession>
<feature type="compositionally biased region" description="Basic residues" evidence="6">
    <location>
        <begin position="147"/>
        <end position="156"/>
    </location>
</feature>
<keyword evidence="3" id="KW-0804">Transcription</keyword>
<dbReference type="InterPro" id="IPR051027">
    <property type="entry name" value="bZIP_transcription_factors"/>
</dbReference>
<evidence type="ECO:0000256" key="1">
    <source>
        <dbReference type="ARBA" id="ARBA00004123"/>
    </source>
</evidence>
<dbReference type="PANTHER" id="PTHR19304">
    <property type="entry name" value="CYCLIC-AMP RESPONSE ELEMENT BINDING PROTEIN"/>
    <property type="match status" value="1"/>
</dbReference>
<feature type="compositionally biased region" description="Low complexity" evidence="6">
    <location>
        <begin position="129"/>
        <end position="141"/>
    </location>
</feature>
<protein>
    <recommendedName>
        <fullName evidence="7">BZIP domain-containing protein</fullName>
    </recommendedName>
</protein>
<gene>
    <name evidence="8" type="ORF">NEMBOFW57_005353</name>
</gene>
<dbReference type="InterPro" id="IPR046347">
    <property type="entry name" value="bZIP_sf"/>
</dbReference>